<name>A0ACC2TBA2_9FUNG</name>
<evidence type="ECO:0000313" key="2">
    <source>
        <dbReference type="Proteomes" id="UP001165960"/>
    </source>
</evidence>
<reference evidence="1" key="1">
    <citation type="submission" date="2022-04" db="EMBL/GenBank/DDBJ databases">
        <title>Genome of the entomopathogenic fungus Entomophthora muscae.</title>
        <authorList>
            <person name="Elya C."/>
            <person name="Lovett B.R."/>
            <person name="Lee E."/>
            <person name="Macias A.M."/>
            <person name="Hajek A.E."/>
            <person name="De Bivort B.L."/>
            <person name="Kasson M.T."/>
            <person name="De Fine Licht H.H."/>
            <person name="Stajich J.E."/>
        </authorList>
    </citation>
    <scope>NUCLEOTIDE SEQUENCE</scope>
    <source>
        <strain evidence="1">Berkeley</strain>
    </source>
</reference>
<keyword evidence="2" id="KW-1185">Reference proteome</keyword>
<dbReference type="EMBL" id="QTSX02003096">
    <property type="protein sequence ID" value="KAJ9071849.1"/>
    <property type="molecule type" value="Genomic_DNA"/>
</dbReference>
<proteinExistence type="predicted"/>
<dbReference type="Proteomes" id="UP001165960">
    <property type="component" value="Unassembled WGS sequence"/>
</dbReference>
<comment type="caution">
    <text evidence="1">The sequence shown here is derived from an EMBL/GenBank/DDBJ whole genome shotgun (WGS) entry which is preliminary data.</text>
</comment>
<protein>
    <submittedName>
        <fullName evidence="1">Uncharacterized protein</fullName>
    </submittedName>
</protein>
<accession>A0ACC2TBA2</accession>
<sequence length="112" mass="12524">METSQDPLGPDTSEWAVTAYKDVQLIFLDLVALSEVYCVNSIEFVWDILETLSLKNIPEKSQAHAAACFFFLVEHTLSYLLENFRHMVGKLAIANTTAVKKTKILLADFGLA</sequence>
<organism evidence="1 2">
    <name type="scientific">Entomophthora muscae</name>
    <dbReference type="NCBI Taxonomy" id="34485"/>
    <lineage>
        <taxon>Eukaryota</taxon>
        <taxon>Fungi</taxon>
        <taxon>Fungi incertae sedis</taxon>
        <taxon>Zoopagomycota</taxon>
        <taxon>Entomophthoromycotina</taxon>
        <taxon>Entomophthoromycetes</taxon>
        <taxon>Entomophthorales</taxon>
        <taxon>Entomophthoraceae</taxon>
        <taxon>Entomophthora</taxon>
    </lineage>
</organism>
<evidence type="ECO:0000313" key="1">
    <source>
        <dbReference type="EMBL" id="KAJ9071849.1"/>
    </source>
</evidence>
<gene>
    <name evidence="1" type="ORF">DSO57_1033064</name>
</gene>